<comment type="subcellular location">
    <subcellularLocation>
        <location evidence="3 17">Cytoplasm</location>
    </subcellularLocation>
</comment>
<keyword evidence="11 17" id="KW-0547">Nucleotide-binding</keyword>
<proteinExistence type="inferred from homology"/>
<dbReference type="RefSeq" id="WP_009943055.1">
    <property type="nucleotide sequence ID" value="NZ_BAAAGS010000010.1"/>
</dbReference>
<evidence type="ECO:0000259" key="19">
    <source>
        <dbReference type="Pfam" id="PF24621"/>
    </source>
</evidence>
<comment type="cofactor">
    <cofactor evidence="2 17">
        <name>NAD(+)</name>
        <dbReference type="ChEBI" id="CHEBI:57540"/>
    </cofactor>
</comment>
<dbReference type="PANTHER" id="PTHR43622:SF7">
    <property type="entry name" value="3-DEHYDROQUINATE SYNTHASE, CHLOROPLASTIC"/>
    <property type="match status" value="1"/>
</dbReference>
<dbReference type="Gene3D" id="1.20.1090.10">
    <property type="entry name" value="Dehydroquinate synthase-like - alpha domain"/>
    <property type="match status" value="1"/>
</dbReference>
<keyword evidence="16 17" id="KW-0170">Cobalt</keyword>
<dbReference type="EC" id="4.2.3.4" evidence="6 17"/>
<dbReference type="Proteomes" id="UP001500729">
    <property type="component" value="Unassembled WGS sequence"/>
</dbReference>
<feature type="binding site" evidence="17">
    <location>
        <begin position="70"/>
        <end position="75"/>
    </location>
    <ligand>
        <name>NAD(+)</name>
        <dbReference type="ChEBI" id="CHEBI:57540"/>
    </ligand>
</feature>
<evidence type="ECO:0000256" key="3">
    <source>
        <dbReference type="ARBA" id="ARBA00004496"/>
    </source>
</evidence>
<dbReference type="Pfam" id="PF01761">
    <property type="entry name" value="DHQ_synthase"/>
    <property type="match status" value="1"/>
</dbReference>
<evidence type="ECO:0000256" key="16">
    <source>
        <dbReference type="ARBA" id="ARBA00023285"/>
    </source>
</evidence>
<organism evidence="20 21">
    <name type="scientific">Saccharopolyspora erythraea</name>
    <name type="common">Streptomyces erythraeus</name>
    <dbReference type="NCBI Taxonomy" id="1836"/>
    <lineage>
        <taxon>Bacteria</taxon>
        <taxon>Bacillati</taxon>
        <taxon>Actinomycetota</taxon>
        <taxon>Actinomycetes</taxon>
        <taxon>Pseudonocardiales</taxon>
        <taxon>Pseudonocardiaceae</taxon>
        <taxon>Saccharopolyspora</taxon>
    </lineage>
</organism>
<dbReference type="InterPro" id="IPR030960">
    <property type="entry name" value="DHQS/DOIS_N"/>
</dbReference>
<comment type="cofactor">
    <cofactor evidence="17">
        <name>Co(2+)</name>
        <dbReference type="ChEBI" id="CHEBI:48828"/>
    </cofactor>
    <cofactor evidence="17">
        <name>Zn(2+)</name>
        <dbReference type="ChEBI" id="CHEBI:29105"/>
    </cofactor>
    <text evidence="17">Binds 1 divalent metal cation per subunit. Can use either Co(2+) or Zn(2+).</text>
</comment>
<feature type="binding site" evidence="17">
    <location>
        <begin position="104"/>
        <end position="108"/>
    </location>
    <ligand>
        <name>NAD(+)</name>
        <dbReference type="ChEBI" id="CHEBI:57540"/>
    </ligand>
</feature>
<evidence type="ECO:0000256" key="11">
    <source>
        <dbReference type="ARBA" id="ARBA00022741"/>
    </source>
</evidence>
<dbReference type="HAMAP" id="MF_00110">
    <property type="entry name" value="DHQ_synthase"/>
    <property type="match status" value="1"/>
</dbReference>
<dbReference type="NCBIfam" id="TIGR01357">
    <property type="entry name" value="aroB"/>
    <property type="match status" value="1"/>
</dbReference>
<dbReference type="InterPro" id="IPR016037">
    <property type="entry name" value="DHQ_synth_AroB"/>
</dbReference>
<sequence>MTEPVRIRVESQAPYDVVVGRGLLGELVDMLRDASVVALVHQPSITTTVETVRDELAAAGLDAHRVEVPDAEDGKSLAVAGFCWEVLGKIGLDRDGVVVSFGGGAVTDVAGFVAGTWMRGVRVVHVPTTLLGMVDAAIGGKAGINTDAGKNLVGVFHEPSAVLVDLATLEGLPRNELVAGMAEVVKAGFIADPEILRLVEADPQGALDPAGEVIAELVRRAIQVKADVVASDLRESHLREVLNYGHTLAHAIERRERYRWRHGAAVSVGLVFAAELARLAGRLDDETADRHKKVLDLLGLPTTYDPDALAQLLEGMRVDKKTRSGVLRFVVLDGLAKPGRLEGPDPSLIAAAYSALTGAPEQKSGGSGVLL</sequence>
<keyword evidence="8 17" id="KW-0963">Cytoplasm</keyword>
<evidence type="ECO:0000256" key="5">
    <source>
        <dbReference type="ARBA" id="ARBA00005412"/>
    </source>
</evidence>
<evidence type="ECO:0000256" key="17">
    <source>
        <dbReference type="HAMAP-Rule" id="MF_00110"/>
    </source>
</evidence>
<accession>A0ABP3MLQ9</accession>
<evidence type="ECO:0000313" key="20">
    <source>
        <dbReference type="EMBL" id="GAA0520930.1"/>
    </source>
</evidence>
<dbReference type="Pfam" id="PF24621">
    <property type="entry name" value="DHQS_C"/>
    <property type="match status" value="1"/>
</dbReference>
<gene>
    <name evidence="17 20" type="primary">aroB</name>
    <name evidence="20" type="ORF">GCM10009533_20030</name>
</gene>
<keyword evidence="9 17" id="KW-0028">Amino-acid biosynthesis</keyword>
<evidence type="ECO:0000313" key="21">
    <source>
        <dbReference type="Proteomes" id="UP001500729"/>
    </source>
</evidence>
<keyword evidence="14 17" id="KW-0057">Aromatic amino acid biosynthesis</keyword>
<feature type="binding site" evidence="17">
    <location>
        <position position="141"/>
    </location>
    <ligand>
        <name>NAD(+)</name>
        <dbReference type="ChEBI" id="CHEBI:57540"/>
    </ligand>
</feature>
<evidence type="ECO:0000256" key="10">
    <source>
        <dbReference type="ARBA" id="ARBA00022723"/>
    </source>
</evidence>
<keyword evidence="10 17" id="KW-0479">Metal-binding</keyword>
<keyword evidence="13 17" id="KW-0520">NAD</keyword>
<evidence type="ECO:0000259" key="18">
    <source>
        <dbReference type="Pfam" id="PF01761"/>
    </source>
</evidence>
<dbReference type="CDD" id="cd08195">
    <property type="entry name" value="DHQS"/>
    <property type="match status" value="1"/>
</dbReference>
<evidence type="ECO:0000256" key="8">
    <source>
        <dbReference type="ARBA" id="ARBA00022490"/>
    </source>
</evidence>
<comment type="caution">
    <text evidence="17">Lacks conserved residue(s) required for the propagation of feature annotation.</text>
</comment>
<name>A0ABP3MLQ9_SACER</name>
<evidence type="ECO:0000256" key="6">
    <source>
        <dbReference type="ARBA" id="ARBA00013031"/>
    </source>
</evidence>
<comment type="catalytic activity">
    <reaction evidence="1 17">
        <text>7-phospho-2-dehydro-3-deoxy-D-arabino-heptonate = 3-dehydroquinate + phosphate</text>
        <dbReference type="Rhea" id="RHEA:21968"/>
        <dbReference type="ChEBI" id="CHEBI:32364"/>
        <dbReference type="ChEBI" id="CHEBI:43474"/>
        <dbReference type="ChEBI" id="CHEBI:58394"/>
        <dbReference type="EC" id="4.2.3.4"/>
    </reaction>
</comment>
<evidence type="ECO:0000256" key="2">
    <source>
        <dbReference type="ARBA" id="ARBA00001911"/>
    </source>
</evidence>
<feature type="binding site" evidence="17">
    <location>
        <begin position="128"/>
        <end position="129"/>
    </location>
    <ligand>
        <name>NAD(+)</name>
        <dbReference type="ChEBI" id="CHEBI:57540"/>
    </ligand>
</feature>
<evidence type="ECO:0000256" key="1">
    <source>
        <dbReference type="ARBA" id="ARBA00001393"/>
    </source>
</evidence>
<dbReference type="InterPro" id="IPR030963">
    <property type="entry name" value="DHQ_synth_fam"/>
</dbReference>
<feature type="binding site" evidence="17">
    <location>
        <position position="150"/>
    </location>
    <ligand>
        <name>NAD(+)</name>
        <dbReference type="ChEBI" id="CHEBI:57540"/>
    </ligand>
</feature>
<comment type="pathway">
    <text evidence="4 17">Metabolic intermediate biosynthesis; chorismate biosynthesis; chorismate from D-erythrose 4-phosphate and phosphoenolpyruvate: step 2/7.</text>
</comment>
<evidence type="ECO:0000256" key="15">
    <source>
        <dbReference type="ARBA" id="ARBA00023239"/>
    </source>
</evidence>
<keyword evidence="21" id="KW-1185">Reference proteome</keyword>
<feature type="binding site" evidence="17">
    <location>
        <position position="183"/>
    </location>
    <ligand>
        <name>Zn(2+)</name>
        <dbReference type="ChEBI" id="CHEBI:29105"/>
    </ligand>
</feature>
<dbReference type="PIRSF" id="PIRSF001455">
    <property type="entry name" value="DHQ_synth"/>
    <property type="match status" value="1"/>
</dbReference>
<dbReference type="SUPFAM" id="SSF56796">
    <property type="entry name" value="Dehydroquinate synthase-like"/>
    <property type="match status" value="1"/>
</dbReference>
<evidence type="ECO:0000256" key="7">
    <source>
        <dbReference type="ARBA" id="ARBA00017684"/>
    </source>
</evidence>
<reference evidence="21" key="1">
    <citation type="journal article" date="2019" name="Int. J. Syst. Evol. Microbiol.">
        <title>The Global Catalogue of Microorganisms (GCM) 10K type strain sequencing project: providing services to taxonomists for standard genome sequencing and annotation.</title>
        <authorList>
            <consortium name="The Broad Institute Genomics Platform"/>
            <consortium name="The Broad Institute Genome Sequencing Center for Infectious Disease"/>
            <person name="Wu L."/>
            <person name="Ma J."/>
        </authorList>
    </citation>
    <scope>NUCLEOTIDE SEQUENCE [LARGE SCALE GENOMIC DNA]</scope>
    <source>
        <strain evidence="21">JCM 10303</strain>
    </source>
</reference>
<feature type="binding site" evidence="17">
    <location>
        <position position="246"/>
    </location>
    <ligand>
        <name>Zn(2+)</name>
        <dbReference type="ChEBI" id="CHEBI:29105"/>
    </ligand>
</feature>
<protein>
    <recommendedName>
        <fullName evidence="7 17">3-dehydroquinate synthase</fullName>
        <shortName evidence="17">DHQS</shortName>
        <ecNumber evidence="6 17">4.2.3.4</ecNumber>
    </recommendedName>
</protein>
<dbReference type="Gene3D" id="3.40.50.1970">
    <property type="match status" value="1"/>
</dbReference>
<dbReference type="EMBL" id="BAAAGS010000010">
    <property type="protein sequence ID" value="GAA0520930.1"/>
    <property type="molecule type" value="Genomic_DNA"/>
</dbReference>
<evidence type="ECO:0000256" key="13">
    <source>
        <dbReference type="ARBA" id="ARBA00023027"/>
    </source>
</evidence>
<dbReference type="PANTHER" id="PTHR43622">
    <property type="entry name" value="3-DEHYDROQUINATE SYNTHASE"/>
    <property type="match status" value="1"/>
</dbReference>
<dbReference type="InterPro" id="IPR056179">
    <property type="entry name" value="DHQS_C"/>
</dbReference>
<dbReference type="InterPro" id="IPR050071">
    <property type="entry name" value="Dehydroquinate_synthase"/>
</dbReference>
<comment type="function">
    <text evidence="17">Catalyzes the conversion of 3-deoxy-D-arabino-heptulosonate 7-phosphate (DAHP) to dehydroquinate (DHQ).</text>
</comment>
<evidence type="ECO:0000256" key="12">
    <source>
        <dbReference type="ARBA" id="ARBA00022833"/>
    </source>
</evidence>
<evidence type="ECO:0000256" key="9">
    <source>
        <dbReference type="ARBA" id="ARBA00022605"/>
    </source>
</evidence>
<feature type="domain" description="3-dehydroquinate synthase N-terminal" evidence="18">
    <location>
        <begin position="66"/>
        <end position="177"/>
    </location>
</feature>
<keyword evidence="15 17" id="KW-0456">Lyase</keyword>
<evidence type="ECO:0000256" key="4">
    <source>
        <dbReference type="ARBA" id="ARBA00004661"/>
    </source>
</evidence>
<evidence type="ECO:0000256" key="14">
    <source>
        <dbReference type="ARBA" id="ARBA00023141"/>
    </source>
</evidence>
<comment type="similarity">
    <text evidence="5 17">Belongs to the sugar phosphate cyclases superfamily. Dehydroquinate synthase family.</text>
</comment>
<feature type="domain" description="3-dehydroquinate synthase C-terminal" evidence="19">
    <location>
        <begin position="180"/>
        <end position="322"/>
    </location>
</feature>
<keyword evidence="12 17" id="KW-0862">Zinc</keyword>
<comment type="caution">
    <text evidence="20">The sequence shown here is derived from an EMBL/GenBank/DDBJ whole genome shotgun (WGS) entry which is preliminary data.</text>
</comment>
<feature type="binding site" evidence="17">
    <location>
        <position position="262"/>
    </location>
    <ligand>
        <name>Zn(2+)</name>
        <dbReference type="ChEBI" id="CHEBI:29105"/>
    </ligand>
</feature>